<gene>
    <name evidence="3" type="ORF">ACFSSE_05530</name>
</gene>
<evidence type="ECO:0000259" key="1">
    <source>
        <dbReference type="Pfam" id="PF13173"/>
    </source>
</evidence>
<dbReference type="InterPro" id="IPR027417">
    <property type="entry name" value="P-loop_NTPase"/>
</dbReference>
<dbReference type="PANTHER" id="PTHR43566">
    <property type="entry name" value="CONSERVED PROTEIN"/>
    <property type="match status" value="1"/>
</dbReference>
<feature type="domain" description="AAA" evidence="1">
    <location>
        <begin position="17"/>
        <end position="139"/>
    </location>
</feature>
<name>A0ABW5TR10_9SPHI</name>
<keyword evidence="4" id="KW-1185">Reference proteome</keyword>
<accession>A0ABW5TR10</accession>
<dbReference type="Gene3D" id="3.40.50.300">
    <property type="entry name" value="P-loop containing nucleotide triphosphate hydrolases"/>
    <property type="match status" value="1"/>
</dbReference>
<dbReference type="EMBL" id="JBHULV010000016">
    <property type="protein sequence ID" value="MFD2731160.1"/>
    <property type="molecule type" value="Genomic_DNA"/>
</dbReference>
<comment type="caution">
    <text evidence="3">The sequence shown here is derived from an EMBL/GenBank/DDBJ whole genome shotgun (WGS) entry which is preliminary data.</text>
</comment>
<dbReference type="InterPro" id="IPR041682">
    <property type="entry name" value="AAA_14"/>
</dbReference>
<dbReference type="RefSeq" id="WP_379046763.1">
    <property type="nucleotide sequence ID" value="NZ_JBHSKW010000062.1"/>
</dbReference>
<reference evidence="4" key="1">
    <citation type="journal article" date="2019" name="Int. J. Syst. Evol. Microbiol.">
        <title>The Global Catalogue of Microorganisms (GCM) 10K type strain sequencing project: providing services to taxonomists for standard genome sequencing and annotation.</title>
        <authorList>
            <consortium name="The Broad Institute Genomics Platform"/>
            <consortium name="The Broad Institute Genome Sequencing Center for Infectious Disease"/>
            <person name="Wu L."/>
            <person name="Ma J."/>
        </authorList>
    </citation>
    <scope>NUCLEOTIDE SEQUENCE [LARGE SCALE GENOMIC DNA]</scope>
    <source>
        <strain evidence="4">KCTC 42456</strain>
    </source>
</reference>
<protein>
    <submittedName>
        <fullName evidence="3">ATP-binding protein</fullName>
    </submittedName>
</protein>
<evidence type="ECO:0000259" key="2">
    <source>
        <dbReference type="Pfam" id="PF13635"/>
    </source>
</evidence>
<keyword evidence="3" id="KW-0067">ATP-binding</keyword>
<dbReference type="InterPro" id="IPR025420">
    <property type="entry name" value="DUF4143"/>
</dbReference>
<proteinExistence type="predicted"/>
<dbReference type="SUPFAM" id="SSF52540">
    <property type="entry name" value="P-loop containing nucleoside triphosphate hydrolases"/>
    <property type="match status" value="1"/>
</dbReference>
<dbReference type="Proteomes" id="UP001597546">
    <property type="component" value="Unassembled WGS sequence"/>
</dbReference>
<dbReference type="GO" id="GO:0005524">
    <property type="term" value="F:ATP binding"/>
    <property type="evidence" value="ECO:0007669"/>
    <property type="project" value="UniProtKB-KW"/>
</dbReference>
<sequence length="376" mass="43894">MINRIINSKIINRLSDRKAIILLGPRQVGKSTLIEQLESSFAQPVMVWNGDESDIRDLLKNPSSTKLKSLIGNAKTLIIDEAQRIEDIGLTLKLIVDQIKDVKVIATGSSAFELSNKTNEPLTGRKWEYKLYPISFEEMVNHHGLLNEKRLLHQRMVFGYYPEIINHPGEEIPRLKQLVDSYLFKDILIWERILKPEKLEKLLQALAFQVGSEVSYNELGQLAGLDNQTVEKYIQLLEKAFIIFRLSALSRNLRNELKKSRKIYFYDNGLRNAIINNFNAVTLRDDIGALWENFLMSERQKLLAYKEIYCLKYFWRTHTQQEIDYLEESNGEMNAYEFKWNAKAKVKFSKSFIESYHPKNMSVINSDNFEEFLLNE</sequence>
<keyword evidence="3" id="KW-0547">Nucleotide-binding</keyword>
<feature type="domain" description="DUF4143" evidence="2">
    <location>
        <begin position="185"/>
        <end position="341"/>
    </location>
</feature>
<dbReference type="Pfam" id="PF13635">
    <property type="entry name" value="DUF4143"/>
    <property type="match status" value="1"/>
</dbReference>
<evidence type="ECO:0000313" key="3">
    <source>
        <dbReference type="EMBL" id="MFD2731160.1"/>
    </source>
</evidence>
<dbReference type="Pfam" id="PF13173">
    <property type="entry name" value="AAA_14"/>
    <property type="match status" value="1"/>
</dbReference>
<organism evidence="3 4">
    <name type="scientific">Pedobacter alpinus</name>
    <dbReference type="NCBI Taxonomy" id="1590643"/>
    <lineage>
        <taxon>Bacteria</taxon>
        <taxon>Pseudomonadati</taxon>
        <taxon>Bacteroidota</taxon>
        <taxon>Sphingobacteriia</taxon>
        <taxon>Sphingobacteriales</taxon>
        <taxon>Sphingobacteriaceae</taxon>
        <taxon>Pedobacter</taxon>
    </lineage>
</organism>
<evidence type="ECO:0000313" key="4">
    <source>
        <dbReference type="Proteomes" id="UP001597546"/>
    </source>
</evidence>
<dbReference type="PANTHER" id="PTHR43566:SF1">
    <property type="entry name" value="AAA+ ATPASE DOMAIN-CONTAINING PROTEIN"/>
    <property type="match status" value="1"/>
</dbReference>